<dbReference type="EMBL" id="JAUTXT010000005">
    <property type="protein sequence ID" value="KAK3678017.1"/>
    <property type="molecule type" value="Genomic_DNA"/>
</dbReference>
<protein>
    <submittedName>
        <fullName evidence="2">Uncharacterized protein</fullName>
    </submittedName>
</protein>
<reference evidence="2" key="1">
    <citation type="submission" date="2023-07" db="EMBL/GenBank/DDBJ databases">
        <title>Black Yeasts Isolated from many extreme environments.</title>
        <authorList>
            <person name="Coleine C."/>
            <person name="Stajich J.E."/>
            <person name="Selbmann L."/>
        </authorList>
    </citation>
    <scope>NUCLEOTIDE SEQUENCE</scope>
    <source>
        <strain evidence="2">CCFEE 5485</strain>
    </source>
</reference>
<gene>
    <name evidence="2" type="ORF">LTR78_002112</name>
</gene>
<dbReference type="Gene3D" id="6.10.140.1230">
    <property type="match status" value="1"/>
</dbReference>
<dbReference type="PANTHER" id="PTHR22761:SF18">
    <property type="entry name" value="SORTING PROTEIN SNF7 FAMILY PROTEIN, PUTATIVE (AFU_ORTHOLOGUE AFUA_2G16692)-RELATED"/>
    <property type="match status" value="1"/>
</dbReference>
<evidence type="ECO:0000313" key="3">
    <source>
        <dbReference type="Proteomes" id="UP001274830"/>
    </source>
</evidence>
<dbReference type="GO" id="GO:0009898">
    <property type="term" value="C:cytoplasmic side of plasma membrane"/>
    <property type="evidence" value="ECO:0007669"/>
    <property type="project" value="TreeGrafter"/>
</dbReference>
<feature type="region of interest" description="Disordered" evidence="1">
    <location>
        <begin position="396"/>
        <end position="449"/>
    </location>
</feature>
<dbReference type="GO" id="GO:0000815">
    <property type="term" value="C:ESCRT III complex"/>
    <property type="evidence" value="ECO:0007669"/>
    <property type="project" value="TreeGrafter"/>
</dbReference>
<organism evidence="2 3">
    <name type="scientific">Recurvomyces mirabilis</name>
    <dbReference type="NCBI Taxonomy" id="574656"/>
    <lineage>
        <taxon>Eukaryota</taxon>
        <taxon>Fungi</taxon>
        <taxon>Dikarya</taxon>
        <taxon>Ascomycota</taxon>
        <taxon>Pezizomycotina</taxon>
        <taxon>Dothideomycetes</taxon>
        <taxon>Dothideomycetidae</taxon>
        <taxon>Mycosphaerellales</taxon>
        <taxon>Teratosphaeriaceae</taxon>
        <taxon>Recurvomyces</taxon>
    </lineage>
</organism>
<dbReference type="GO" id="GO:0005771">
    <property type="term" value="C:multivesicular body"/>
    <property type="evidence" value="ECO:0007669"/>
    <property type="project" value="TreeGrafter"/>
</dbReference>
<evidence type="ECO:0000256" key="1">
    <source>
        <dbReference type="SAM" id="MobiDB-lite"/>
    </source>
</evidence>
<dbReference type="Pfam" id="PF03357">
    <property type="entry name" value="Snf7"/>
    <property type="match status" value="1"/>
</dbReference>
<feature type="compositionally biased region" description="Polar residues" evidence="1">
    <location>
        <begin position="430"/>
        <end position="449"/>
    </location>
</feature>
<dbReference type="GO" id="GO:0032511">
    <property type="term" value="P:late endosome to vacuole transport via multivesicular body sorting pathway"/>
    <property type="evidence" value="ECO:0007669"/>
    <property type="project" value="TreeGrafter"/>
</dbReference>
<dbReference type="InterPro" id="IPR005024">
    <property type="entry name" value="Snf7_fam"/>
</dbReference>
<proteinExistence type="predicted"/>
<evidence type="ECO:0000313" key="2">
    <source>
        <dbReference type="EMBL" id="KAK3678017.1"/>
    </source>
</evidence>
<accession>A0AAE1C4Q5</accession>
<comment type="caution">
    <text evidence="2">The sequence shown here is derived from an EMBL/GenBank/DDBJ whole genome shotgun (WGS) entry which is preliminary data.</text>
</comment>
<dbReference type="GO" id="GO:0006900">
    <property type="term" value="P:vesicle budding from membrane"/>
    <property type="evidence" value="ECO:0007669"/>
    <property type="project" value="TreeGrafter"/>
</dbReference>
<keyword evidence="3" id="KW-1185">Reference proteome</keyword>
<dbReference type="PANTHER" id="PTHR22761">
    <property type="entry name" value="CHARGED MULTIVESICULAR BODY PROTEIN"/>
    <property type="match status" value="1"/>
</dbReference>
<feature type="compositionally biased region" description="Basic and acidic residues" evidence="1">
    <location>
        <begin position="396"/>
        <end position="418"/>
    </location>
</feature>
<name>A0AAE1C4Q5_9PEZI</name>
<dbReference type="AlphaFoldDB" id="A0AAE1C4Q5"/>
<dbReference type="Proteomes" id="UP001274830">
    <property type="component" value="Unassembled WGS sequence"/>
</dbReference>
<sequence>MSQLLEFLRTHDTAFNFRLQRHSNPDGYEANSAAWLSALTAAAKEGLIPIQTGAQHDRFSLHTGEELLRALQTQEYGRPLALGSAIEDAVRKKELVPLQEFLDAKQSVYTKSWLPTPWQVMSWSLRQLGVTGREGAEDKLVTGNFVMMANVEAAAKAVINEATTNATSNTSRIFSRDLFSSSFAPTIGARILSQRDVSVLLTHLARDHAAVAYDTATGTVKFRAASETSVPTIGQEDVTIASLRTLISSLEPQVQQLIQHISELDAKVRNAVSSKQMSPAKTALRQKKLAESKLQQRSATLAQLEEVYAKIEQAADQVEMVRVMEASSQALRSLNQKTGGVENVQDVMEGLQEEMMNVDEIQQAINEPAAGTIDEGEVDDELEALERAEREKAEAVECAEREKREAEEAELTQKRLAEVVDFPDAAGVSPGQTNETASAQTEQPAVQAE</sequence>